<evidence type="ECO:0000313" key="2">
    <source>
        <dbReference type="EMBL" id="THV25395.1"/>
    </source>
</evidence>
<dbReference type="InterPro" id="IPR019632">
    <property type="entry name" value="DUF2497"/>
</dbReference>
<feature type="compositionally biased region" description="Acidic residues" evidence="1">
    <location>
        <begin position="266"/>
        <end position="276"/>
    </location>
</feature>
<feature type="region of interest" description="Disordered" evidence="1">
    <location>
        <begin position="149"/>
        <end position="175"/>
    </location>
</feature>
<gene>
    <name evidence="2" type="ORF">FAA97_04140</name>
</gene>
<dbReference type="Proteomes" id="UP000308828">
    <property type="component" value="Unassembled WGS sequence"/>
</dbReference>
<proteinExistence type="predicted"/>
<name>A0A4S8P7F8_9HYPH</name>
<evidence type="ECO:0000256" key="1">
    <source>
        <dbReference type="SAM" id="MobiDB-lite"/>
    </source>
</evidence>
<reference evidence="2 3" key="1">
    <citation type="submission" date="2019-04" db="EMBL/GenBank/DDBJ databases">
        <title>Genome sequence of strain shin9-1.</title>
        <authorList>
            <person name="Gao J."/>
            <person name="Sun J."/>
        </authorList>
    </citation>
    <scope>NUCLEOTIDE SEQUENCE [LARGE SCALE GENOMIC DNA]</scope>
    <source>
        <strain evidence="3">shin9-1</strain>
    </source>
</reference>
<keyword evidence="3" id="KW-1185">Reference proteome</keyword>
<feature type="region of interest" description="Disordered" evidence="1">
    <location>
        <begin position="80"/>
        <end position="102"/>
    </location>
</feature>
<evidence type="ECO:0000313" key="3">
    <source>
        <dbReference type="Proteomes" id="UP000308828"/>
    </source>
</evidence>
<dbReference type="Pfam" id="PF10691">
    <property type="entry name" value="DUF2497"/>
    <property type="match status" value="1"/>
</dbReference>
<dbReference type="EMBL" id="STGV01000001">
    <property type="protein sequence ID" value="THV25395.1"/>
    <property type="molecule type" value="Genomic_DNA"/>
</dbReference>
<feature type="region of interest" description="Disordered" evidence="1">
    <location>
        <begin position="204"/>
        <end position="276"/>
    </location>
</feature>
<dbReference type="AlphaFoldDB" id="A0A4S8P7F8"/>
<comment type="caution">
    <text evidence="2">The sequence shown here is derived from an EMBL/GenBank/DDBJ whole genome shotgun (WGS) entry which is preliminary data.</text>
</comment>
<dbReference type="RefSeq" id="WP_136597241.1">
    <property type="nucleotide sequence ID" value="NZ_STGV01000001.1"/>
</dbReference>
<accession>A0A4S8P7F8</accession>
<organism evidence="2 3">
    <name type="scientific">Peteryoungia ipomoeae</name>
    <dbReference type="NCBI Taxonomy" id="1210932"/>
    <lineage>
        <taxon>Bacteria</taxon>
        <taxon>Pseudomonadati</taxon>
        <taxon>Pseudomonadota</taxon>
        <taxon>Alphaproteobacteria</taxon>
        <taxon>Hyphomicrobiales</taxon>
        <taxon>Rhizobiaceae</taxon>
        <taxon>Peteryoungia</taxon>
    </lineage>
</organism>
<dbReference type="OrthoDB" id="7189469at2"/>
<protein>
    <submittedName>
        <fullName evidence="2">DUF2497 domain-containing protein</fullName>
    </submittedName>
</protein>
<sequence>MAQPSVVREPSMEEILASIRRIIESNDPATAAEQADEVDAFTAEFQNEMEASIAREQLLSAANDPAPSPKVERSLAAERLVEPERAPASQPIHQPQHVAPAVPVQQTVRIELPRAEAPRVEAPRIEPQQAEPQKTVSLADLAARVRSAAERAVQQGPAATSRVPLRAPQAPVPQAQAPVVEAPRMANFGNAELRPHLDPMMTKAPAAAEPIAPSQEDRSSPLGRMASVEVKQEKGVPLSLDNPAASLSSRSEPLSFEASAPWGLSADEDGSAEEETGGNALVSMTTVEQVNRSFSDLAAAIDGQQRRSLDEMAEEMLRPMLKEWLDDNLPTLVERLVREEIERVARGPRR</sequence>